<keyword evidence="7" id="KW-1185">Reference proteome</keyword>
<organism evidence="6 7">
    <name type="scientific">Iris pallida</name>
    <name type="common">Sweet iris</name>
    <dbReference type="NCBI Taxonomy" id="29817"/>
    <lineage>
        <taxon>Eukaryota</taxon>
        <taxon>Viridiplantae</taxon>
        <taxon>Streptophyta</taxon>
        <taxon>Embryophyta</taxon>
        <taxon>Tracheophyta</taxon>
        <taxon>Spermatophyta</taxon>
        <taxon>Magnoliopsida</taxon>
        <taxon>Liliopsida</taxon>
        <taxon>Asparagales</taxon>
        <taxon>Iridaceae</taxon>
        <taxon>Iridoideae</taxon>
        <taxon>Irideae</taxon>
        <taxon>Iris</taxon>
    </lineage>
</organism>
<evidence type="ECO:0000313" key="7">
    <source>
        <dbReference type="Proteomes" id="UP001140949"/>
    </source>
</evidence>
<dbReference type="GO" id="GO:0016567">
    <property type="term" value="P:protein ubiquitination"/>
    <property type="evidence" value="ECO:0007669"/>
    <property type="project" value="TreeGrafter"/>
</dbReference>
<evidence type="ECO:0000256" key="1">
    <source>
        <dbReference type="ARBA" id="ARBA00022723"/>
    </source>
</evidence>
<evidence type="ECO:0000256" key="2">
    <source>
        <dbReference type="ARBA" id="ARBA00022771"/>
    </source>
</evidence>
<protein>
    <recommendedName>
        <fullName evidence="5">RING-type domain-containing protein</fullName>
    </recommendedName>
</protein>
<dbReference type="SUPFAM" id="SSF57850">
    <property type="entry name" value="RING/U-box"/>
    <property type="match status" value="1"/>
</dbReference>
<evidence type="ECO:0000313" key="6">
    <source>
        <dbReference type="EMBL" id="KAJ6840982.1"/>
    </source>
</evidence>
<dbReference type="GO" id="GO:0061630">
    <property type="term" value="F:ubiquitin protein ligase activity"/>
    <property type="evidence" value="ECO:0007669"/>
    <property type="project" value="TreeGrafter"/>
</dbReference>
<comment type="caution">
    <text evidence="6">The sequence shown here is derived from an EMBL/GenBank/DDBJ whole genome shotgun (WGS) entry which is preliminary data.</text>
</comment>
<dbReference type="EMBL" id="JANAVB010008998">
    <property type="protein sequence ID" value="KAJ6840982.1"/>
    <property type="molecule type" value="Genomic_DNA"/>
</dbReference>
<dbReference type="PROSITE" id="PS50089">
    <property type="entry name" value="ZF_RING_2"/>
    <property type="match status" value="1"/>
</dbReference>
<dbReference type="Gene3D" id="3.30.40.10">
    <property type="entry name" value="Zinc/RING finger domain, C3HC4 (zinc finger)"/>
    <property type="match status" value="1"/>
</dbReference>
<gene>
    <name evidence="6" type="ORF">M6B38_308975</name>
</gene>
<dbReference type="InterPro" id="IPR017907">
    <property type="entry name" value="Znf_RING_CS"/>
</dbReference>
<dbReference type="Pfam" id="PF13920">
    <property type="entry name" value="zf-C3HC4_3"/>
    <property type="match status" value="1"/>
</dbReference>
<dbReference type="PROSITE" id="PS00518">
    <property type="entry name" value="ZF_RING_1"/>
    <property type="match status" value="1"/>
</dbReference>
<feature type="domain" description="RING-type" evidence="5">
    <location>
        <begin position="153"/>
        <end position="191"/>
    </location>
</feature>
<keyword evidence="2 4" id="KW-0863">Zinc-finger</keyword>
<dbReference type="FunFam" id="3.30.40.10:FF:000660">
    <property type="entry name" value="RING/U-box superfamily protein"/>
    <property type="match status" value="1"/>
</dbReference>
<dbReference type="PANTHER" id="PTHR15315:SF22">
    <property type="entry name" value="OS01G0905700 PROTEIN"/>
    <property type="match status" value="1"/>
</dbReference>
<reference evidence="6" key="1">
    <citation type="journal article" date="2023" name="GigaByte">
        <title>Genome assembly of the bearded iris, Iris pallida Lam.</title>
        <authorList>
            <person name="Bruccoleri R.E."/>
            <person name="Oakeley E.J."/>
            <person name="Faust A.M.E."/>
            <person name="Altorfer M."/>
            <person name="Dessus-Babus S."/>
            <person name="Burckhardt D."/>
            <person name="Oertli M."/>
            <person name="Naumann U."/>
            <person name="Petersen F."/>
            <person name="Wong J."/>
        </authorList>
    </citation>
    <scope>NUCLEOTIDE SEQUENCE</scope>
    <source>
        <strain evidence="6">GSM-AAB239-AS_SAM_17_03QT</strain>
    </source>
</reference>
<evidence type="ECO:0000256" key="3">
    <source>
        <dbReference type="ARBA" id="ARBA00022833"/>
    </source>
</evidence>
<dbReference type="SMART" id="SM00184">
    <property type="entry name" value="RING"/>
    <property type="match status" value="1"/>
</dbReference>
<dbReference type="InterPro" id="IPR013083">
    <property type="entry name" value="Znf_RING/FYVE/PHD"/>
</dbReference>
<keyword evidence="3" id="KW-0862">Zinc</keyword>
<keyword evidence="1" id="KW-0479">Metal-binding</keyword>
<evidence type="ECO:0000256" key="4">
    <source>
        <dbReference type="PROSITE-ProRule" id="PRU00175"/>
    </source>
</evidence>
<dbReference type="Proteomes" id="UP001140949">
    <property type="component" value="Unassembled WGS sequence"/>
</dbReference>
<dbReference type="PANTHER" id="PTHR15315">
    <property type="entry name" value="RING FINGER PROTEIN 41, 151"/>
    <property type="match status" value="1"/>
</dbReference>
<evidence type="ECO:0000259" key="5">
    <source>
        <dbReference type="PROSITE" id="PS50089"/>
    </source>
</evidence>
<dbReference type="GO" id="GO:0008270">
    <property type="term" value="F:zinc ion binding"/>
    <property type="evidence" value="ECO:0007669"/>
    <property type="project" value="UniProtKB-KW"/>
</dbReference>
<proteinExistence type="predicted"/>
<dbReference type="InterPro" id="IPR001841">
    <property type="entry name" value="Znf_RING"/>
</dbReference>
<accession>A0AAX6HJS4</accession>
<name>A0AAX6HJS4_IRIPA</name>
<sequence length="249" mass="28918">MFQKLQLARPSSSFRGCLKALEADIHHANTLADAVQRAYGGACLQMRISYSPLAPFFLYLLQWMDCAGGGGCTYSLPSYFGLLHVLICKVYVDGKTRISTYERRASLREFYAVIYPSLQQIESNLVEEEDCKYGSRGREIPGRRLDMERENECGICLEICTKMVLPNCNHAMCLNCYRDWNIRSQSCPFCRGSIKRVQSRDLWVLTNNRDVVDTETLEKENLRRFYRFIDKLPLTIPDTLFWVYYDYLV</sequence>
<reference evidence="6" key="2">
    <citation type="submission" date="2023-04" db="EMBL/GenBank/DDBJ databases">
        <authorList>
            <person name="Bruccoleri R.E."/>
            <person name="Oakeley E.J."/>
            <person name="Faust A.-M."/>
            <person name="Dessus-Babus S."/>
            <person name="Altorfer M."/>
            <person name="Burckhardt D."/>
            <person name="Oertli M."/>
            <person name="Naumann U."/>
            <person name="Petersen F."/>
            <person name="Wong J."/>
        </authorList>
    </citation>
    <scope>NUCLEOTIDE SEQUENCE</scope>
    <source>
        <strain evidence="6">GSM-AAB239-AS_SAM_17_03QT</strain>
        <tissue evidence="6">Leaf</tissue>
    </source>
</reference>
<dbReference type="AlphaFoldDB" id="A0AAX6HJS4"/>